<keyword evidence="3" id="KW-1185">Reference proteome</keyword>
<reference evidence="2 3" key="1">
    <citation type="journal article" date="2020" name="Mol. Biol. Evol.">
        <title>Distinct Expression and Methylation Patterns for Genes with Different Fates following a Single Whole-Genome Duplication in Flowering Plants.</title>
        <authorList>
            <person name="Shi T."/>
            <person name="Rahmani R.S."/>
            <person name="Gugger P.F."/>
            <person name="Wang M."/>
            <person name="Li H."/>
            <person name="Zhang Y."/>
            <person name="Li Z."/>
            <person name="Wang Q."/>
            <person name="Van de Peer Y."/>
            <person name="Marchal K."/>
            <person name="Chen J."/>
        </authorList>
    </citation>
    <scope>NUCLEOTIDE SEQUENCE [LARGE SCALE GENOMIC DNA]</scope>
    <source>
        <tissue evidence="2">Leaf</tissue>
    </source>
</reference>
<proteinExistence type="predicted"/>
<dbReference type="Pfam" id="PF12776">
    <property type="entry name" value="Myb_DNA-bind_3"/>
    <property type="match status" value="1"/>
</dbReference>
<dbReference type="PANTHER" id="PTHR47584">
    <property type="match status" value="1"/>
</dbReference>
<dbReference type="InterPro" id="IPR045026">
    <property type="entry name" value="LIMYB"/>
</dbReference>
<sequence>MSHSTSKDAKDNAKWSKEEERIIIELMVEQCKKGKRKTITFTFVGCKEIQRDFIRKTGCNYIDMQLKSKFQKLRSVYKEFKNACKQIGFSMDPSTKIILVDDDVWEVYVRDHPNAKNLQSHGCPLWNELCIIFGDTTKIKDTLDAEGWVPQIKTLLMSTKLHILGWVLHIPCVH</sequence>
<dbReference type="InterPro" id="IPR024752">
    <property type="entry name" value="Myb/SANT-like_dom"/>
</dbReference>
<evidence type="ECO:0000259" key="1">
    <source>
        <dbReference type="Pfam" id="PF12776"/>
    </source>
</evidence>
<gene>
    <name evidence="2" type="ORF">HUJ06_016486</name>
</gene>
<dbReference type="AlphaFoldDB" id="A0A822ZTA4"/>
<name>A0A822ZTA4_NELNU</name>
<dbReference type="EMBL" id="DUZY01000008">
    <property type="protein sequence ID" value="DAD46549.1"/>
    <property type="molecule type" value="Genomic_DNA"/>
</dbReference>
<evidence type="ECO:0000313" key="2">
    <source>
        <dbReference type="EMBL" id="DAD46549.1"/>
    </source>
</evidence>
<comment type="caution">
    <text evidence="2">The sequence shown here is derived from an EMBL/GenBank/DDBJ whole genome shotgun (WGS) entry which is preliminary data.</text>
</comment>
<dbReference type="PANTHER" id="PTHR47584:SF19">
    <property type="entry name" value="L10-INTERACTING MYB DOMAIN-CONTAINING PROTEIN-LIKE"/>
    <property type="match status" value="1"/>
</dbReference>
<protein>
    <recommendedName>
        <fullName evidence="1">Myb/SANT-like domain-containing protein</fullName>
    </recommendedName>
</protein>
<dbReference type="Proteomes" id="UP000607653">
    <property type="component" value="Unassembled WGS sequence"/>
</dbReference>
<evidence type="ECO:0000313" key="3">
    <source>
        <dbReference type="Proteomes" id="UP000607653"/>
    </source>
</evidence>
<organism evidence="2 3">
    <name type="scientific">Nelumbo nucifera</name>
    <name type="common">Sacred lotus</name>
    <dbReference type="NCBI Taxonomy" id="4432"/>
    <lineage>
        <taxon>Eukaryota</taxon>
        <taxon>Viridiplantae</taxon>
        <taxon>Streptophyta</taxon>
        <taxon>Embryophyta</taxon>
        <taxon>Tracheophyta</taxon>
        <taxon>Spermatophyta</taxon>
        <taxon>Magnoliopsida</taxon>
        <taxon>Proteales</taxon>
        <taxon>Nelumbonaceae</taxon>
        <taxon>Nelumbo</taxon>
    </lineage>
</organism>
<feature type="domain" description="Myb/SANT-like" evidence="1">
    <location>
        <begin position="14"/>
        <end position="108"/>
    </location>
</feature>
<accession>A0A822ZTA4</accession>